<reference evidence="7 8" key="1">
    <citation type="submission" date="2017-10" db="EMBL/GenBank/DDBJ databases">
        <title>The new phylogeny of genus Mycobacterium.</title>
        <authorList>
            <person name="Tortoli E."/>
            <person name="Trovato A."/>
            <person name="Cirillo D.M."/>
        </authorList>
    </citation>
    <scope>NUCLEOTIDE SEQUENCE [LARGE SCALE GENOMIC DNA]</scope>
    <source>
        <strain evidence="7 8">IP141170001</strain>
    </source>
</reference>
<dbReference type="Gene3D" id="1.20.1250.20">
    <property type="entry name" value="MFS general substrate transporter like domains"/>
    <property type="match status" value="1"/>
</dbReference>
<dbReference type="STRING" id="1801.BRW64_19790"/>
<dbReference type="InterPro" id="IPR051788">
    <property type="entry name" value="MFS_Transporter"/>
</dbReference>
<evidence type="ECO:0000313" key="8">
    <source>
        <dbReference type="Proteomes" id="UP000220340"/>
    </source>
</evidence>
<dbReference type="CDD" id="cd17393">
    <property type="entry name" value="MFS_MosC_like"/>
    <property type="match status" value="1"/>
</dbReference>
<keyword evidence="8" id="KW-1185">Reference proteome</keyword>
<dbReference type="InterPro" id="IPR020846">
    <property type="entry name" value="MFS_dom"/>
</dbReference>
<feature type="transmembrane region" description="Helical" evidence="5">
    <location>
        <begin position="340"/>
        <end position="362"/>
    </location>
</feature>
<feature type="transmembrane region" description="Helical" evidence="5">
    <location>
        <begin position="249"/>
        <end position="270"/>
    </location>
</feature>
<dbReference type="InterPro" id="IPR036259">
    <property type="entry name" value="MFS_trans_sf"/>
</dbReference>
<comment type="subcellular location">
    <subcellularLocation>
        <location evidence="1">Cell membrane</location>
        <topology evidence="1">Multi-pass membrane protein</topology>
    </subcellularLocation>
</comment>
<sequence>MSCARPVSVPDRRARIAVAALFLTNGAVFANLLPRYPEIKTDLALTNAVYGVIVAAFAAGALVAGLAAGAIIRRAGSARAAVVSTVAMAVLILAAGFATTPVVLGAALFAAGACDAVTDVAQNAHGLRVQQHYRRSIINSLHAVWAAGAILGGLMGAAAIALDIGRATHLGISAALFATVAITAYPHLLPGPDHVDDGREHAEAGLRPGFAVYAALAALIGIATAGAVIEDAGSSWATLYMRDGVGAPGAVAVTGYLALMVCMFVGRLTGDRLVDRFGERTLARAGGLLIAVGMGAALAFPSVPGTVAGFAAVGLGVATLVPAAMHGADSLPGLRRGTGLTAVAWLMRVGFVASPPVVGLIADAAGLRAGLLLVPVAGLLVAMLAGVLSARRPSRS</sequence>
<feature type="transmembrane region" description="Helical" evidence="5">
    <location>
        <begin position="16"/>
        <end position="36"/>
    </location>
</feature>
<feature type="transmembrane region" description="Helical" evidence="5">
    <location>
        <begin position="168"/>
        <end position="189"/>
    </location>
</feature>
<comment type="caution">
    <text evidence="7">The sequence shown here is derived from an EMBL/GenBank/DDBJ whole genome shotgun (WGS) entry which is preliminary data.</text>
</comment>
<feature type="domain" description="Major facilitator superfamily (MFS) profile" evidence="6">
    <location>
        <begin position="210"/>
        <end position="396"/>
    </location>
</feature>
<feature type="transmembrane region" description="Helical" evidence="5">
    <location>
        <begin position="210"/>
        <end position="229"/>
    </location>
</feature>
<dbReference type="Proteomes" id="UP000220340">
    <property type="component" value="Unassembled WGS sequence"/>
</dbReference>
<dbReference type="AlphaFoldDB" id="A0A1Q4H8V1"/>
<evidence type="ECO:0000256" key="4">
    <source>
        <dbReference type="ARBA" id="ARBA00023136"/>
    </source>
</evidence>
<evidence type="ECO:0000256" key="2">
    <source>
        <dbReference type="ARBA" id="ARBA00022692"/>
    </source>
</evidence>
<dbReference type="PANTHER" id="PTHR23514:SF13">
    <property type="entry name" value="INNER MEMBRANE PROTEIN YBJJ"/>
    <property type="match status" value="1"/>
</dbReference>
<protein>
    <submittedName>
        <fullName evidence="7">MFS transporter</fullName>
    </submittedName>
</protein>
<keyword evidence="3 5" id="KW-1133">Transmembrane helix</keyword>
<dbReference type="EMBL" id="PDCR01000005">
    <property type="protein sequence ID" value="PEG55640.1"/>
    <property type="molecule type" value="Genomic_DNA"/>
</dbReference>
<dbReference type="InterPro" id="IPR011701">
    <property type="entry name" value="MFS"/>
</dbReference>
<name>A0A1Q4H8V1_9MYCO</name>
<evidence type="ECO:0000259" key="6">
    <source>
        <dbReference type="PROSITE" id="PS50850"/>
    </source>
</evidence>
<evidence type="ECO:0000256" key="1">
    <source>
        <dbReference type="ARBA" id="ARBA00004651"/>
    </source>
</evidence>
<accession>A0A1Q4H8V1</accession>
<keyword evidence="2 5" id="KW-0812">Transmembrane</keyword>
<gene>
    <name evidence="7" type="ORF">CRI78_05100</name>
</gene>
<organism evidence="7 8">
    <name type="scientific">Mycolicibacterium diernhoferi</name>
    <dbReference type="NCBI Taxonomy" id="1801"/>
    <lineage>
        <taxon>Bacteria</taxon>
        <taxon>Bacillati</taxon>
        <taxon>Actinomycetota</taxon>
        <taxon>Actinomycetes</taxon>
        <taxon>Mycobacteriales</taxon>
        <taxon>Mycobacteriaceae</taxon>
        <taxon>Mycolicibacterium</taxon>
    </lineage>
</organism>
<proteinExistence type="predicted"/>
<dbReference type="Pfam" id="PF07690">
    <property type="entry name" value="MFS_1"/>
    <property type="match status" value="1"/>
</dbReference>
<feature type="transmembrane region" description="Helical" evidence="5">
    <location>
        <begin position="368"/>
        <end position="390"/>
    </location>
</feature>
<feature type="transmembrane region" description="Helical" evidence="5">
    <location>
        <begin position="48"/>
        <end position="71"/>
    </location>
</feature>
<dbReference type="PANTHER" id="PTHR23514">
    <property type="entry name" value="BYPASS OF STOP CODON PROTEIN 6"/>
    <property type="match status" value="1"/>
</dbReference>
<keyword evidence="4 5" id="KW-0472">Membrane</keyword>
<evidence type="ECO:0000256" key="3">
    <source>
        <dbReference type="ARBA" id="ARBA00022989"/>
    </source>
</evidence>
<evidence type="ECO:0000256" key="5">
    <source>
        <dbReference type="SAM" id="Phobius"/>
    </source>
</evidence>
<evidence type="ECO:0000313" key="7">
    <source>
        <dbReference type="EMBL" id="PEG55640.1"/>
    </source>
</evidence>
<feature type="transmembrane region" description="Helical" evidence="5">
    <location>
        <begin position="282"/>
        <end position="301"/>
    </location>
</feature>
<dbReference type="RefSeq" id="WP_073858149.1">
    <property type="nucleotide sequence ID" value="NZ_BAAATC010000019.1"/>
</dbReference>
<dbReference type="SUPFAM" id="SSF103473">
    <property type="entry name" value="MFS general substrate transporter"/>
    <property type="match status" value="1"/>
</dbReference>
<dbReference type="GO" id="GO:0005886">
    <property type="term" value="C:plasma membrane"/>
    <property type="evidence" value="ECO:0007669"/>
    <property type="project" value="UniProtKB-SubCell"/>
</dbReference>
<dbReference type="OrthoDB" id="151222at2"/>
<dbReference type="GO" id="GO:0022857">
    <property type="term" value="F:transmembrane transporter activity"/>
    <property type="evidence" value="ECO:0007669"/>
    <property type="project" value="InterPro"/>
</dbReference>
<feature type="transmembrane region" description="Helical" evidence="5">
    <location>
        <begin position="142"/>
        <end position="162"/>
    </location>
</feature>
<dbReference type="PROSITE" id="PS50850">
    <property type="entry name" value="MFS"/>
    <property type="match status" value="1"/>
</dbReference>